<proteinExistence type="predicted"/>
<dbReference type="SUPFAM" id="SSF56672">
    <property type="entry name" value="DNA/RNA polymerases"/>
    <property type="match status" value="1"/>
</dbReference>
<dbReference type="Proteomes" id="UP001454036">
    <property type="component" value="Unassembled WGS sequence"/>
</dbReference>
<dbReference type="PANTHER" id="PTHR24559">
    <property type="entry name" value="TRANSPOSON TY3-I GAG-POL POLYPROTEIN"/>
    <property type="match status" value="1"/>
</dbReference>
<organism evidence="1 2">
    <name type="scientific">Lithospermum erythrorhizon</name>
    <name type="common">Purple gromwell</name>
    <name type="synonym">Lithospermum officinale var. erythrorhizon</name>
    <dbReference type="NCBI Taxonomy" id="34254"/>
    <lineage>
        <taxon>Eukaryota</taxon>
        <taxon>Viridiplantae</taxon>
        <taxon>Streptophyta</taxon>
        <taxon>Embryophyta</taxon>
        <taxon>Tracheophyta</taxon>
        <taxon>Spermatophyta</taxon>
        <taxon>Magnoliopsida</taxon>
        <taxon>eudicotyledons</taxon>
        <taxon>Gunneridae</taxon>
        <taxon>Pentapetalae</taxon>
        <taxon>asterids</taxon>
        <taxon>lamiids</taxon>
        <taxon>Boraginales</taxon>
        <taxon>Boraginaceae</taxon>
        <taxon>Boraginoideae</taxon>
        <taxon>Lithospermeae</taxon>
        <taxon>Lithospermum</taxon>
    </lineage>
</organism>
<sequence>MPGVDPKVSVHRLYMDPHYKSVKAKEEDLLGGKGRGHPGGGVQTANGKCHSGALISDVDCDPLPNIDRLVDSSAGYKVVNYMDAFHGYHKIFMAKEDVEKTAFITDHNMEIYVDEILIKSREADDHEANLRESFSNLRMYKLRLNPEKGVFGVTSGKFLRYMISQRRMEPMLETLSYE</sequence>
<dbReference type="PANTHER" id="PTHR24559:SF444">
    <property type="entry name" value="REVERSE TRANSCRIPTASE DOMAIN-CONTAINING PROTEIN"/>
    <property type="match status" value="1"/>
</dbReference>
<gene>
    <name evidence="1" type="ORF">LIER_36713</name>
</gene>
<dbReference type="InterPro" id="IPR043128">
    <property type="entry name" value="Rev_trsase/Diguanyl_cyclase"/>
</dbReference>
<dbReference type="Gene3D" id="3.30.70.270">
    <property type="match status" value="1"/>
</dbReference>
<evidence type="ECO:0008006" key="3">
    <source>
        <dbReference type="Google" id="ProtNLM"/>
    </source>
</evidence>
<dbReference type="InterPro" id="IPR043502">
    <property type="entry name" value="DNA/RNA_pol_sf"/>
</dbReference>
<name>A0AAV3PBS0_LITER</name>
<evidence type="ECO:0000313" key="2">
    <source>
        <dbReference type="Proteomes" id="UP001454036"/>
    </source>
</evidence>
<accession>A0AAV3PBS0</accession>
<dbReference type="EMBL" id="BAABME010017011">
    <property type="protein sequence ID" value="GAA0148391.1"/>
    <property type="molecule type" value="Genomic_DNA"/>
</dbReference>
<keyword evidence="2" id="KW-1185">Reference proteome</keyword>
<dbReference type="CDD" id="cd01647">
    <property type="entry name" value="RT_LTR"/>
    <property type="match status" value="1"/>
</dbReference>
<dbReference type="InterPro" id="IPR053134">
    <property type="entry name" value="RNA-dir_DNA_polymerase"/>
</dbReference>
<dbReference type="AlphaFoldDB" id="A0AAV3PBS0"/>
<reference evidence="1 2" key="1">
    <citation type="submission" date="2024-01" db="EMBL/GenBank/DDBJ databases">
        <title>The complete chloroplast genome sequence of Lithospermum erythrorhizon: insights into the phylogenetic relationship among Boraginaceae species and the maternal lineages of purple gromwells.</title>
        <authorList>
            <person name="Okada T."/>
            <person name="Watanabe K."/>
        </authorList>
    </citation>
    <scope>NUCLEOTIDE SEQUENCE [LARGE SCALE GENOMIC DNA]</scope>
</reference>
<protein>
    <recommendedName>
        <fullName evidence="3">Reverse transcriptase domain-containing protein</fullName>
    </recommendedName>
</protein>
<evidence type="ECO:0000313" key="1">
    <source>
        <dbReference type="EMBL" id="GAA0148391.1"/>
    </source>
</evidence>
<comment type="caution">
    <text evidence="1">The sequence shown here is derived from an EMBL/GenBank/DDBJ whole genome shotgun (WGS) entry which is preliminary data.</text>
</comment>